<dbReference type="RefSeq" id="WP_183198069.1">
    <property type="nucleotide sequence ID" value="NZ_JACIEK010000001.1"/>
</dbReference>
<evidence type="ECO:0000256" key="5">
    <source>
        <dbReference type="ARBA" id="ARBA00022741"/>
    </source>
</evidence>
<gene>
    <name evidence="11" type="primary">kdpC</name>
    <name evidence="12" type="ORF">GGR04_000802</name>
</gene>
<accession>A0A7W6E907</accession>
<dbReference type="EMBL" id="JACIEK010000001">
    <property type="protein sequence ID" value="MBB3996981.1"/>
    <property type="molecule type" value="Genomic_DNA"/>
</dbReference>
<sequence length="203" mass="20022">MLAQLRAAATLLGVLTVLLGLLYPLAMTAVAGALFPEEAKGSLVMRDGVAVGSRLVGQSFADARYLHPRPSVAGAGYDASASSGSNLGPTSATLAERLATDAAVLRARTGAALLPADAVTTSGSGLDPEISPAFADLQAAGIAEARGLPVDTVRRVLAAATTGRTLGFLGEPRVNVLAANLALDAAAPVPADGVPTASASPAG</sequence>
<keyword evidence="8 11" id="KW-1133">Transmembrane helix</keyword>
<evidence type="ECO:0000256" key="8">
    <source>
        <dbReference type="ARBA" id="ARBA00022989"/>
    </source>
</evidence>
<keyword evidence="6 11" id="KW-0067">ATP-binding</keyword>
<dbReference type="PIRSF" id="PIRSF001296">
    <property type="entry name" value="K_ATPase_KdpC"/>
    <property type="match status" value="1"/>
</dbReference>
<comment type="function">
    <text evidence="11">Part of the high-affinity ATP-driven potassium transport (or Kdp) system, which catalyzes the hydrolysis of ATP coupled with the electrogenic transport of potassium into the cytoplasm. This subunit acts as a catalytic chaperone that increases the ATP-binding affinity of the ATP-hydrolyzing subunit KdpB by the formation of a transient KdpB/KdpC/ATP ternary complex.</text>
</comment>
<proteinExistence type="inferred from homology"/>
<dbReference type="Pfam" id="PF02669">
    <property type="entry name" value="KdpC"/>
    <property type="match status" value="1"/>
</dbReference>
<dbReference type="InterPro" id="IPR003820">
    <property type="entry name" value="KdpC"/>
</dbReference>
<keyword evidence="7 11" id="KW-0630">Potassium</keyword>
<comment type="caution">
    <text evidence="12">The sequence shown here is derived from an EMBL/GenBank/DDBJ whole genome shotgun (WGS) entry which is preliminary data.</text>
</comment>
<dbReference type="PANTHER" id="PTHR30042">
    <property type="entry name" value="POTASSIUM-TRANSPORTING ATPASE C CHAIN"/>
    <property type="match status" value="1"/>
</dbReference>
<dbReference type="PANTHER" id="PTHR30042:SF2">
    <property type="entry name" value="POTASSIUM-TRANSPORTING ATPASE KDPC SUBUNIT"/>
    <property type="match status" value="1"/>
</dbReference>
<comment type="subcellular location">
    <subcellularLocation>
        <location evidence="11">Cell membrane</location>
        <topology evidence="11">Single-pass membrane protein</topology>
    </subcellularLocation>
</comment>
<keyword evidence="5 11" id="KW-0547">Nucleotide-binding</keyword>
<evidence type="ECO:0000256" key="11">
    <source>
        <dbReference type="HAMAP-Rule" id="MF_00276"/>
    </source>
</evidence>
<organism evidence="12 13">
    <name type="scientific">Aureimonas pseudogalii</name>
    <dbReference type="NCBI Taxonomy" id="1744844"/>
    <lineage>
        <taxon>Bacteria</taxon>
        <taxon>Pseudomonadati</taxon>
        <taxon>Pseudomonadota</taxon>
        <taxon>Alphaproteobacteria</taxon>
        <taxon>Hyphomicrobiales</taxon>
        <taxon>Aurantimonadaceae</taxon>
        <taxon>Aureimonas</taxon>
    </lineage>
</organism>
<reference evidence="12 13" key="1">
    <citation type="submission" date="2020-08" db="EMBL/GenBank/DDBJ databases">
        <title>Genomic Encyclopedia of Type Strains, Phase IV (KMG-IV): sequencing the most valuable type-strain genomes for metagenomic binning, comparative biology and taxonomic classification.</title>
        <authorList>
            <person name="Goeker M."/>
        </authorList>
    </citation>
    <scope>NUCLEOTIDE SEQUENCE [LARGE SCALE GENOMIC DNA]</scope>
    <source>
        <strain evidence="12 13">DSM 102238</strain>
    </source>
</reference>
<dbReference type="AlphaFoldDB" id="A0A7W6E907"/>
<evidence type="ECO:0000313" key="12">
    <source>
        <dbReference type="EMBL" id="MBB3996981.1"/>
    </source>
</evidence>
<protein>
    <recommendedName>
        <fullName evidence="11">Potassium-transporting ATPase KdpC subunit</fullName>
    </recommendedName>
    <alternativeName>
        <fullName evidence="11">ATP phosphohydrolase [potassium-transporting] C chain</fullName>
    </alternativeName>
    <alternativeName>
        <fullName evidence="11">Potassium-binding and translocating subunit C</fullName>
    </alternativeName>
    <alternativeName>
        <fullName evidence="11">Potassium-translocating ATPase C chain</fullName>
    </alternativeName>
</protein>
<keyword evidence="10 11" id="KW-0472">Membrane</keyword>
<dbReference type="GO" id="GO:0008556">
    <property type="term" value="F:P-type potassium transmembrane transporter activity"/>
    <property type="evidence" value="ECO:0007669"/>
    <property type="project" value="InterPro"/>
</dbReference>
<evidence type="ECO:0000256" key="1">
    <source>
        <dbReference type="ARBA" id="ARBA00022448"/>
    </source>
</evidence>
<evidence type="ECO:0000256" key="4">
    <source>
        <dbReference type="ARBA" id="ARBA00022692"/>
    </source>
</evidence>
<name>A0A7W6E907_9HYPH</name>
<evidence type="ECO:0000256" key="3">
    <source>
        <dbReference type="ARBA" id="ARBA00022538"/>
    </source>
</evidence>
<dbReference type="NCBIfam" id="NF001454">
    <property type="entry name" value="PRK00315.1"/>
    <property type="match status" value="1"/>
</dbReference>
<keyword evidence="13" id="KW-1185">Reference proteome</keyword>
<dbReference type="HAMAP" id="MF_00276">
    <property type="entry name" value="KdpC"/>
    <property type="match status" value="1"/>
</dbReference>
<keyword evidence="3 11" id="KW-0633">Potassium transport</keyword>
<dbReference type="GO" id="GO:0005886">
    <property type="term" value="C:plasma membrane"/>
    <property type="evidence" value="ECO:0007669"/>
    <property type="project" value="UniProtKB-SubCell"/>
</dbReference>
<evidence type="ECO:0000256" key="7">
    <source>
        <dbReference type="ARBA" id="ARBA00022958"/>
    </source>
</evidence>
<dbReference type="Proteomes" id="UP000542776">
    <property type="component" value="Unassembled WGS sequence"/>
</dbReference>
<keyword evidence="9 11" id="KW-0406">Ion transport</keyword>
<dbReference type="NCBIfam" id="TIGR00681">
    <property type="entry name" value="kdpC"/>
    <property type="match status" value="1"/>
</dbReference>
<comment type="similarity">
    <text evidence="11">Belongs to the KdpC family.</text>
</comment>
<evidence type="ECO:0000313" key="13">
    <source>
        <dbReference type="Proteomes" id="UP000542776"/>
    </source>
</evidence>
<evidence type="ECO:0000256" key="2">
    <source>
        <dbReference type="ARBA" id="ARBA00022475"/>
    </source>
</evidence>
<dbReference type="GO" id="GO:0005524">
    <property type="term" value="F:ATP binding"/>
    <property type="evidence" value="ECO:0007669"/>
    <property type="project" value="UniProtKB-UniRule"/>
</dbReference>
<keyword evidence="4 11" id="KW-0812">Transmembrane</keyword>
<keyword evidence="1 11" id="KW-0813">Transport</keyword>
<evidence type="ECO:0000256" key="9">
    <source>
        <dbReference type="ARBA" id="ARBA00023065"/>
    </source>
</evidence>
<keyword evidence="2 11" id="KW-1003">Cell membrane</keyword>
<evidence type="ECO:0000256" key="10">
    <source>
        <dbReference type="ARBA" id="ARBA00023136"/>
    </source>
</evidence>
<comment type="subunit">
    <text evidence="11">The system is composed of three essential subunits: KdpA, KdpB and KdpC.</text>
</comment>
<evidence type="ECO:0000256" key="6">
    <source>
        <dbReference type="ARBA" id="ARBA00022840"/>
    </source>
</evidence>